<keyword evidence="9" id="KW-0831">Ubiquinone biosynthesis</keyword>
<feature type="transmembrane region" description="Helical" evidence="9">
    <location>
        <begin position="144"/>
        <end position="162"/>
    </location>
</feature>
<dbReference type="CDD" id="cd13959">
    <property type="entry name" value="PT_UbiA_COQ2"/>
    <property type="match status" value="1"/>
</dbReference>
<dbReference type="InterPro" id="IPR006370">
    <property type="entry name" value="HB_polyprenyltransferase-like"/>
</dbReference>
<dbReference type="PANTHER" id="PTHR11048:SF28">
    <property type="entry name" value="4-HYDROXYBENZOATE POLYPRENYLTRANSFERASE, MITOCHONDRIAL"/>
    <property type="match status" value="1"/>
</dbReference>
<keyword evidence="5 9" id="KW-0808">Transferase</keyword>
<feature type="transmembrane region" description="Helical" evidence="9">
    <location>
        <begin position="298"/>
        <end position="317"/>
    </location>
</feature>
<feature type="transmembrane region" description="Helical" evidence="9">
    <location>
        <begin position="116"/>
        <end position="138"/>
    </location>
</feature>
<keyword evidence="7 9" id="KW-1133">Transmembrane helix</keyword>
<proteinExistence type="inferred from homology"/>
<comment type="subcellular location">
    <subcellularLocation>
        <location evidence="2">Membrane</location>
        <topology evidence="2">Multi-pass membrane protein</topology>
    </subcellularLocation>
    <subcellularLocation>
        <location evidence="9">Mitochondrion inner membrane</location>
        <topology evidence="9">Multi-pass membrane protein</topology>
        <orientation evidence="9">Matrix side</orientation>
    </subcellularLocation>
</comment>
<dbReference type="PANTHER" id="PTHR11048">
    <property type="entry name" value="PRENYLTRANSFERASES"/>
    <property type="match status" value="1"/>
</dbReference>
<dbReference type="GO" id="GO:0006744">
    <property type="term" value="P:ubiquinone biosynthetic process"/>
    <property type="evidence" value="ECO:0007669"/>
    <property type="project" value="UniProtKB-UniRule"/>
</dbReference>
<protein>
    <recommendedName>
        <fullName evidence="9">4-hydroxybenzoate polyprenyltransferase, mitochondrial</fullName>
        <shortName evidence="9">4-HB polyprenyltransferase</shortName>
        <ecNumber evidence="9">2.5.1.39</ecNumber>
    </recommendedName>
    <alternativeName>
        <fullName evidence="9">Para-hydroxybenzoate--polyprenyltransferase</fullName>
        <shortName evidence="9">PHB:PPT</shortName>
        <shortName evidence="9">PHB:polyprenyltransferase</shortName>
    </alternativeName>
</protein>
<evidence type="ECO:0000256" key="6">
    <source>
        <dbReference type="ARBA" id="ARBA00022692"/>
    </source>
</evidence>
<evidence type="ECO:0000313" key="10">
    <source>
        <dbReference type="EMBL" id="KJA15560.1"/>
    </source>
</evidence>
<evidence type="ECO:0000256" key="8">
    <source>
        <dbReference type="ARBA" id="ARBA00023136"/>
    </source>
</evidence>
<comment type="catalytic activity">
    <reaction evidence="9">
        <text>an all-trans-polyprenyl diphosphate + 4-hydroxybenzoate = a 4-hydroxy-3-(all-trans-polyprenyl)benzoate + diphosphate</text>
        <dbReference type="Rhea" id="RHEA:44504"/>
        <dbReference type="Rhea" id="RHEA-COMP:9514"/>
        <dbReference type="Rhea" id="RHEA-COMP:9564"/>
        <dbReference type="ChEBI" id="CHEBI:17879"/>
        <dbReference type="ChEBI" id="CHEBI:33019"/>
        <dbReference type="ChEBI" id="CHEBI:58914"/>
        <dbReference type="ChEBI" id="CHEBI:78396"/>
        <dbReference type="EC" id="2.5.1.39"/>
    </reaction>
</comment>
<dbReference type="InterPro" id="IPR044878">
    <property type="entry name" value="UbiA_sf"/>
</dbReference>
<feature type="transmembrane region" description="Helical" evidence="9">
    <location>
        <begin position="73"/>
        <end position="95"/>
    </location>
</feature>
<dbReference type="Proteomes" id="UP000054270">
    <property type="component" value="Unassembled WGS sequence"/>
</dbReference>
<dbReference type="EMBL" id="KN817641">
    <property type="protein sequence ID" value="KJA15560.1"/>
    <property type="molecule type" value="Genomic_DNA"/>
</dbReference>
<sequence length="321" mass="36325">MSTATQTTPLLKTDSLPEPTTWKSKPSLISLYWKLNRLHKFPAGSILVFWPCAWALTMTGYRTHQPLVEYWRELAMCAFLCTLLHSAACVLSDIFDRDLDRKVERTKNRPIASGAISVRGGVNCLLLEVGILLGVLIYLQDLTVYAVGVFGLFVLQIIYPIMKRVTYWPQAFLGLAMGWGYIFIWVMRVKLQDLGIPLTYLLGIVCWAIVYDTIYGCQDREDDVKIGVKSTSLLFGDHVREILVIFAAGFVSAIAVAGYLNHQGLWYYLISVGATTFHLLWQLWTLRENDTEDCWNKFESNGTLGGIVFIGMLVDYLKVTI</sequence>
<comment type="similarity">
    <text evidence="4 9">Belongs to the UbiA prenyltransferase family.</text>
</comment>
<evidence type="ECO:0000313" key="11">
    <source>
        <dbReference type="Proteomes" id="UP000054270"/>
    </source>
</evidence>
<keyword evidence="8 9" id="KW-0472">Membrane</keyword>
<evidence type="ECO:0000256" key="9">
    <source>
        <dbReference type="HAMAP-Rule" id="MF_03189"/>
    </source>
</evidence>
<dbReference type="InterPro" id="IPR000537">
    <property type="entry name" value="UbiA_prenyltransferase"/>
</dbReference>
<comment type="function">
    <text evidence="9">Catalyzes the prenylation of para-hydroxybenzoate (PHB) with an all-trans polyprenyl group. Mediates the second step in the final reaction sequence of coenzyme Q (CoQ) biosynthesis, which is the condensation of the polyisoprenoid side chain with PHB, generating the first membrane-bound Q intermediate.</text>
</comment>
<dbReference type="UniPathway" id="UPA00232"/>
<dbReference type="GO" id="GO:0008412">
    <property type="term" value="F:4-hydroxybenzoate polyprenyltransferase activity"/>
    <property type="evidence" value="ECO:0007669"/>
    <property type="project" value="UniProtKB-EC"/>
</dbReference>
<dbReference type="Gene3D" id="1.20.120.1780">
    <property type="entry name" value="UbiA prenyltransferase"/>
    <property type="match status" value="1"/>
</dbReference>
<dbReference type="OrthoDB" id="18170at2759"/>
<dbReference type="STRING" id="945553.A0A0D2P530"/>
<dbReference type="InterPro" id="IPR039653">
    <property type="entry name" value="Prenyltransferase"/>
</dbReference>
<keyword evidence="11" id="KW-1185">Reference proteome</keyword>
<evidence type="ECO:0000256" key="4">
    <source>
        <dbReference type="ARBA" id="ARBA00005985"/>
    </source>
</evidence>
<dbReference type="GO" id="GO:0005743">
    <property type="term" value="C:mitochondrial inner membrane"/>
    <property type="evidence" value="ECO:0007669"/>
    <property type="project" value="UniProtKB-SubCell"/>
</dbReference>
<keyword evidence="9" id="KW-0999">Mitochondrion inner membrane</keyword>
<dbReference type="Gene3D" id="1.10.357.140">
    <property type="entry name" value="UbiA prenyltransferase"/>
    <property type="match status" value="1"/>
</dbReference>
<dbReference type="FunFam" id="1.10.357.140:FF:000008">
    <property type="entry name" value="4-hydroxybenzoate octaprenyltransferase"/>
    <property type="match status" value="1"/>
</dbReference>
<evidence type="ECO:0000256" key="2">
    <source>
        <dbReference type="ARBA" id="ARBA00004141"/>
    </source>
</evidence>
<keyword evidence="9" id="KW-0496">Mitochondrion</keyword>
<evidence type="ECO:0000256" key="3">
    <source>
        <dbReference type="ARBA" id="ARBA00005179"/>
    </source>
</evidence>
<keyword evidence="6 9" id="KW-0812">Transmembrane</keyword>
<comment type="pathway">
    <text evidence="3">Secondary metabolite biosynthesis.</text>
</comment>
<feature type="transmembrane region" description="Helical" evidence="9">
    <location>
        <begin position="238"/>
        <end position="260"/>
    </location>
</feature>
<dbReference type="GO" id="GO:0008299">
    <property type="term" value="P:isoprenoid biosynthetic process"/>
    <property type="evidence" value="ECO:0007669"/>
    <property type="project" value="UniProtKB-UniRule"/>
</dbReference>
<comment type="cofactor">
    <cofactor evidence="1 9">
        <name>Mg(2+)</name>
        <dbReference type="ChEBI" id="CHEBI:18420"/>
    </cofactor>
</comment>
<feature type="transmembrane region" description="Helical" evidence="9">
    <location>
        <begin position="41"/>
        <end position="61"/>
    </location>
</feature>
<dbReference type="AlphaFoldDB" id="A0A0D2P530"/>
<feature type="transmembrane region" description="Helical" evidence="9">
    <location>
        <begin position="198"/>
        <end position="217"/>
    </location>
</feature>
<feature type="transmembrane region" description="Helical" evidence="9">
    <location>
        <begin position="167"/>
        <end position="186"/>
    </location>
</feature>
<evidence type="ECO:0000256" key="5">
    <source>
        <dbReference type="ARBA" id="ARBA00022679"/>
    </source>
</evidence>
<feature type="transmembrane region" description="Helical" evidence="9">
    <location>
        <begin position="266"/>
        <end position="286"/>
    </location>
</feature>
<keyword evidence="9" id="KW-0414">Isoprene biosynthesis</keyword>
<evidence type="ECO:0000256" key="7">
    <source>
        <dbReference type="ARBA" id="ARBA00022989"/>
    </source>
</evidence>
<dbReference type="HAMAP" id="MF_01635">
    <property type="entry name" value="UbiA"/>
    <property type="match status" value="1"/>
</dbReference>
<accession>A0A0D2P530</accession>
<name>A0A0D2P530_HYPSF</name>
<dbReference type="EC" id="2.5.1.39" evidence="9"/>
<evidence type="ECO:0000256" key="1">
    <source>
        <dbReference type="ARBA" id="ARBA00001946"/>
    </source>
</evidence>
<dbReference type="Pfam" id="PF01040">
    <property type="entry name" value="UbiA"/>
    <property type="match status" value="1"/>
</dbReference>
<comment type="pathway">
    <text evidence="9">Cofactor biosynthesis; ubiquinone biosynthesis.</text>
</comment>
<gene>
    <name evidence="10" type="ORF">HYPSUDRAFT_172444</name>
</gene>
<dbReference type="OMA" id="LMFWPCA"/>
<organism evidence="10 11">
    <name type="scientific">Hypholoma sublateritium (strain FD-334 SS-4)</name>
    <dbReference type="NCBI Taxonomy" id="945553"/>
    <lineage>
        <taxon>Eukaryota</taxon>
        <taxon>Fungi</taxon>
        <taxon>Dikarya</taxon>
        <taxon>Basidiomycota</taxon>
        <taxon>Agaricomycotina</taxon>
        <taxon>Agaricomycetes</taxon>
        <taxon>Agaricomycetidae</taxon>
        <taxon>Agaricales</taxon>
        <taxon>Agaricineae</taxon>
        <taxon>Strophariaceae</taxon>
        <taxon>Hypholoma</taxon>
    </lineage>
</organism>
<reference evidence="11" key="1">
    <citation type="submission" date="2014-04" db="EMBL/GenBank/DDBJ databases">
        <title>Evolutionary Origins and Diversification of the Mycorrhizal Mutualists.</title>
        <authorList>
            <consortium name="DOE Joint Genome Institute"/>
            <consortium name="Mycorrhizal Genomics Consortium"/>
            <person name="Kohler A."/>
            <person name="Kuo A."/>
            <person name="Nagy L.G."/>
            <person name="Floudas D."/>
            <person name="Copeland A."/>
            <person name="Barry K.W."/>
            <person name="Cichocki N."/>
            <person name="Veneault-Fourrey C."/>
            <person name="LaButti K."/>
            <person name="Lindquist E.A."/>
            <person name="Lipzen A."/>
            <person name="Lundell T."/>
            <person name="Morin E."/>
            <person name="Murat C."/>
            <person name="Riley R."/>
            <person name="Ohm R."/>
            <person name="Sun H."/>
            <person name="Tunlid A."/>
            <person name="Henrissat B."/>
            <person name="Grigoriev I.V."/>
            <person name="Hibbett D.S."/>
            <person name="Martin F."/>
        </authorList>
    </citation>
    <scope>NUCLEOTIDE SEQUENCE [LARGE SCALE GENOMIC DNA]</scope>
    <source>
        <strain evidence="11">FD-334 SS-4</strain>
    </source>
</reference>
<dbReference type="FunFam" id="1.20.120.1780:FF:000001">
    <property type="entry name" value="4-hydroxybenzoate octaprenyltransferase"/>
    <property type="match status" value="1"/>
</dbReference>